<comment type="similarity">
    <text evidence="2">Belongs to the WD repeat HIR1 family.</text>
</comment>
<evidence type="ECO:0000256" key="6">
    <source>
        <dbReference type="ARBA" id="ARBA00022853"/>
    </source>
</evidence>
<reference evidence="13" key="3">
    <citation type="submission" date="2021-02" db="UniProtKB">
        <authorList>
            <consortium name="EnsemblMetazoa"/>
        </authorList>
    </citation>
    <scope>IDENTIFICATION</scope>
    <source>
        <strain evidence="13">USDA</strain>
    </source>
</reference>
<dbReference type="InterPro" id="IPR015943">
    <property type="entry name" value="WD40/YVTN_repeat-like_dom_sf"/>
</dbReference>
<keyword evidence="3 9" id="KW-0853">WD repeat</keyword>
<dbReference type="GO" id="GO:0006281">
    <property type="term" value="P:DNA repair"/>
    <property type="evidence" value="ECO:0007669"/>
    <property type="project" value="UniProtKB-KW"/>
</dbReference>
<dbReference type="HOGENOM" id="CLU_010127_5_1_1"/>
<keyword evidence="6" id="KW-0156">Chromatin regulator</keyword>
<dbReference type="Proteomes" id="UP000009046">
    <property type="component" value="Unassembled WGS sequence"/>
</dbReference>
<dbReference type="OMA" id="CTTPEIS"/>
<evidence type="ECO:0000313" key="12">
    <source>
        <dbReference type="EMBL" id="EEB09848.1"/>
    </source>
</evidence>
<evidence type="ECO:0000259" key="11">
    <source>
        <dbReference type="Pfam" id="PF24105"/>
    </source>
</evidence>
<dbReference type="eggNOG" id="KOG1009">
    <property type="taxonomic scope" value="Eukaryota"/>
</dbReference>
<dbReference type="CTD" id="8233324"/>
<dbReference type="GO" id="GO:0005634">
    <property type="term" value="C:nucleus"/>
    <property type="evidence" value="ECO:0007669"/>
    <property type="project" value="UniProtKB-SubCell"/>
</dbReference>
<sequence>MKAVVPEIAWHNKSPVFSIDIQSTYNKGFYRAATGGGDSHIVVWHLVINEETNEIAANFVADLERHIKAVNVVRFSPNGEYLASGDDDAVIIIWAIKEANSSSNNFNNDNINKENWMSIKTLRGHKDDIYDICWSPSSNELLSGSVDNTAIIWNVENSKSIGVLGEHNGFVQGVAWDPNNKCVATLSSDRAMRIFNANSKKIIAKVTKGKFNSNGDDSIRLFHDDTVKSFFRRLNFSPDGNLIFVPCGIFMDNENEAKQPINVTYIFLKSKPDRPILHLPSPDEYTIAVKCCPILFELHPGESNLFSLPYRMIFAIASRKSIVLYDTQQTVPFAFVTDIHYATLTDISWSSDGRLLIASSSDGYCTIITFNKEELGIPYSESNLEELGVEILEKSLEEKEGLNCSSKSNEVIVLDNSIQEKSTPASNGVDNNGKNDRPVFVLKVKRKEKVVDSVKEVEKMEVDDEPVVLSERDTNSPEGKPSTSTNPST</sequence>
<dbReference type="Gene3D" id="2.130.10.10">
    <property type="entry name" value="YVTN repeat-like/Quinoprotein amine dehydrogenase"/>
    <property type="match status" value="2"/>
</dbReference>
<accession>E0V8Z2</accession>
<dbReference type="GO" id="GO:0033186">
    <property type="term" value="C:CAF-1 complex"/>
    <property type="evidence" value="ECO:0007669"/>
    <property type="project" value="TreeGrafter"/>
</dbReference>
<dbReference type="InterPro" id="IPR055410">
    <property type="entry name" value="Beta-prop_CAF1B_HIR1"/>
</dbReference>
<evidence type="ECO:0000256" key="7">
    <source>
        <dbReference type="ARBA" id="ARBA00023204"/>
    </source>
</evidence>
<dbReference type="InterPro" id="IPR036322">
    <property type="entry name" value="WD40_repeat_dom_sf"/>
</dbReference>
<evidence type="ECO:0000256" key="5">
    <source>
        <dbReference type="ARBA" id="ARBA00022763"/>
    </source>
</evidence>
<evidence type="ECO:0000256" key="1">
    <source>
        <dbReference type="ARBA" id="ARBA00004123"/>
    </source>
</evidence>
<reference evidence="12" key="1">
    <citation type="submission" date="2007-04" db="EMBL/GenBank/DDBJ databases">
        <title>Annotation of Pediculus humanus corporis strain USDA.</title>
        <authorList>
            <person name="Kirkness E."/>
            <person name="Hannick L."/>
            <person name="Hass B."/>
            <person name="Bruggner R."/>
            <person name="Lawson D."/>
            <person name="Bidwell S."/>
            <person name="Joardar V."/>
            <person name="Caler E."/>
            <person name="Walenz B."/>
            <person name="Inman J."/>
            <person name="Schobel S."/>
            <person name="Galinsky K."/>
            <person name="Amedeo P."/>
            <person name="Strausberg R."/>
        </authorList>
    </citation>
    <scope>NUCLEOTIDE SEQUENCE</scope>
    <source>
        <strain evidence="12">USDA</strain>
    </source>
</reference>
<dbReference type="EMBL" id="AAZO01000034">
    <property type="status" value="NOT_ANNOTATED_CDS"/>
    <property type="molecule type" value="Genomic_DNA"/>
</dbReference>
<dbReference type="InterPro" id="IPR001680">
    <property type="entry name" value="WD40_rpt"/>
</dbReference>
<evidence type="ECO:0000256" key="4">
    <source>
        <dbReference type="ARBA" id="ARBA00022737"/>
    </source>
</evidence>
<evidence type="ECO:0000256" key="10">
    <source>
        <dbReference type="SAM" id="MobiDB-lite"/>
    </source>
</evidence>
<evidence type="ECO:0000256" key="9">
    <source>
        <dbReference type="PROSITE-ProRule" id="PRU00221"/>
    </source>
</evidence>
<dbReference type="STRING" id="121224.E0V8Z2"/>
<dbReference type="OrthoDB" id="71227at2759"/>
<keyword evidence="5" id="KW-0227">DNA damage</keyword>
<keyword evidence="4" id="KW-0677">Repeat</keyword>
<evidence type="ECO:0000313" key="13">
    <source>
        <dbReference type="EnsemblMetazoa" id="PHUM002410-PA"/>
    </source>
</evidence>
<dbReference type="InterPro" id="IPR019775">
    <property type="entry name" value="WD40_repeat_CS"/>
</dbReference>
<evidence type="ECO:0000256" key="8">
    <source>
        <dbReference type="ARBA" id="ARBA00023242"/>
    </source>
</evidence>
<feature type="region of interest" description="Disordered" evidence="10">
    <location>
        <begin position="457"/>
        <end position="489"/>
    </location>
</feature>
<gene>
    <name evidence="13" type="primary">8233324</name>
    <name evidence="12" type="ORF">Phum_PHUM002410</name>
</gene>
<protein>
    <submittedName>
        <fullName evidence="12 13">Chromatin assembly factor 1 subunit B, putative</fullName>
    </submittedName>
</protein>
<keyword evidence="8" id="KW-0539">Nucleus</keyword>
<comment type="subcellular location">
    <subcellularLocation>
        <location evidence="1">Nucleus</location>
    </subcellularLocation>
</comment>
<dbReference type="Pfam" id="PF24105">
    <property type="entry name" value="Beta-prop_CAF1B_HIR1"/>
    <property type="match status" value="1"/>
</dbReference>
<dbReference type="GO" id="GO:0006335">
    <property type="term" value="P:DNA replication-dependent chromatin assembly"/>
    <property type="evidence" value="ECO:0007669"/>
    <property type="project" value="InterPro"/>
</dbReference>
<dbReference type="KEGG" id="phu:Phum_PHUM002410"/>
<dbReference type="InterPro" id="IPR045145">
    <property type="entry name" value="PTHR15271"/>
</dbReference>
<reference evidence="12" key="2">
    <citation type="submission" date="2007-04" db="EMBL/GenBank/DDBJ databases">
        <title>The genome of the human body louse.</title>
        <authorList>
            <consortium name="The Human Body Louse Genome Consortium"/>
            <person name="Kirkness E."/>
            <person name="Walenz B."/>
            <person name="Hass B."/>
            <person name="Bruggner R."/>
            <person name="Strausberg R."/>
        </authorList>
    </citation>
    <scope>NUCLEOTIDE SEQUENCE</scope>
    <source>
        <strain evidence="12">USDA</strain>
    </source>
</reference>
<dbReference type="PROSITE" id="PS50082">
    <property type="entry name" value="WD_REPEATS_2"/>
    <property type="match status" value="3"/>
</dbReference>
<feature type="domain" description="CAF1B/HIR1 beta-propeller" evidence="11">
    <location>
        <begin position="1"/>
        <end position="375"/>
    </location>
</feature>
<proteinExistence type="inferred from homology"/>
<dbReference type="GeneID" id="8233324"/>
<evidence type="ECO:0000256" key="2">
    <source>
        <dbReference type="ARBA" id="ARBA00007306"/>
    </source>
</evidence>
<organism>
    <name type="scientific">Pediculus humanus subsp. corporis</name>
    <name type="common">Body louse</name>
    <dbReference type="NCBI Taxonomy" id="121224"/>
    <lineage>
        <taxon>Eukaryota</taxon>
        <taxon>Metazoa</taxon>
        <taxon>Ecdysozoa</taxon>
        <taxon>Arthropoda</taxon>
        <taxon>Hexapoda</taxon>
        <taxon>Insecta</taxon>
        <taxon>Pterygota</taxon>
        <taxon>Neoptera</taxon>
        <taxon>Paraneoptera</taxon>
        <taxon>Psocodea</taxon>
        <taxon>Troctomorpha</taxon>
        <taxon>Phthiraptera</taxon>
        <taxon>Anoplura</taxon>
        <taxon>Pediculidae</taxon>
        <taxon>Pediculus</taxon>
    </lineage>
</organism>
<name>E0V8Z2_PEDHC</name>
<evidence type="ECO:0000256" key="3">
    <source>
        <dbReference type="ARBA" id="ARBA00022574"/>
    </source>
</evidence>
<dbReference type="VEuPathDB" id="VectorBase:PHUM002410"/>
<feature type="repeat" description="WD" evidence="9">
    <location>
        <begin position="164"/>
        <end position="205"/>
    </location>
</feature>
<dbReference type="EMBL" id="DS234986">
    <property type="protein sequence ID" value="EEB09848.1"/>
    <property type="molecule type" value="Genomic_DNA"/>
</dbReference>
<dbReference type="RefSeq" id="XP_002422586.1">
    <property type="nucleotide sequence ID" value="XM_002422541.1"/>
</dbReference>
<keyword evidence="7" id="KW-0234">DNA repair</keyword>
<feature type="repeat" description="WD" evidence="9">
    <location>
        <begin position="122"/>
        <end position="163"/>
    </location>
</feature>
<dbReference type="PROSITE" id="PS00678">
    <property type="entry name" value="WD_REPEATS_1"/>
    <property type="match status" value="1"/>
</dbReference>
<dbReference type="FunCoup" id="E0V8Z2">
    <property type="interactions" value="1579"/>
</dbReference>
<dbReference type="GO" id="GO:0006334">
    <property type="term" value="P:nucleosome assembly"/>
    <property type="evidence" value="ECO:0007669"/>
    <property type="project" value="TreeGrafter"/>
</dbReference>
<dbReference type="SUPFAM" id="SSF50978">
    <property type="entry name" value="WD40 repeat-like"/>
    <property type="match status" value="1"/>
</dbReference>
<feature type="repeat" description="WD" evidence="9">
    <location>
        <begin position="63"/>
        <end position="104"/>
    </location>
</feature>
<dbReference type="PANTHER" id="PTHR15271:SF4">
    <property type="entry name" value="CHROMATIN ASSEMBLY FACTOR 1 SUBUNIT B"/>
    <property type="match status" value="1"/>
</dbReference>
<dbReference type="AlphaFoldDB" id="E0V8Z2"/>
<dbReference type="InParanoid" id="E0V8Z2"/>
<dbReference type="PROSITE" id="PS50294">
    <property type="entry name" value="WD_REPEATS_REGION"/>
    <property type="match status" value="2"/>
</dbReference>
<dbReference type="EnsemblMetazoa" id="PHUM002410-RA">
    <property type="protein sequence ID" value="PHUM002410-PA"/>
    <property type="gene ID" value="PHUM002410"/>
</dbReference>
<dbReference type="PANTHER" id="PTHR15271">
    <property type="entry name" value="CHROMATIN ASSEMBLY FACTOR 1 SUBUNIT B"/>
    <property type="match status" value="1"/>
</dbReference>
<evidence type="ECO:0000313" key="14">
    <source>
        <dbReference type="Proteomes" id="UP000009046"/>
    </source>
</evidence>
<dbReference type="SMART" id="SM00320">
    <property type="entry name" value="WD40"/>
    <property type="match status" value="5"/>
</dbReference>
<keyword evidence="14" id="KW-1185">Reference proteome</keyword>